<dbReference type="Pfam" id="PF16472">
    <property type="entry name" value="DUF5050"/>
    <property type="match status" value="1"/>
</dbReference>
<feature type="transmembrane region" description="Helical" evidence="1">
    <location>
        <begin position="12"/>
        <end position="28"/>
    </location>
</feature>
<reference evidence="4" key="1">
    <citation type="journal article" date="2019" name="Int. J. Syst. Evol. Microbiol.">
        <title>The Global Catalogue of Microorganisms (GCM) 10K type strain sequencing project: providing services to taxonomists for standard genome sequencing and annotation.</title>
        <authorList>
            <consortium name="The Broad Institute Genomics Platform"/>
            <consortium name="The Broad Institute Genome Sequencing Center for Infectious Disease"/>
            <person name="Wu L."/>
            <person name="Ma J."/>
        </authorList>
    </citation>
    <scope>NUCLEOTIDE SEQUENCE [LARGE SCALE GENOMIC DNA]</scope>
    <source>
        <strain evidence="4">CCM 8702</strain>
    </source>
</reference>
<gene>
    <name evidence="3" type="ORF">GCM10007362_31630</name>
</gene>
<dbReference type="InterPro" id="IPR015943">
    <property type="entry name" value="WD40/YVTN_repeat-like_dom_sf"/>
</dbReference>
<sequence length="328" mass="37215">MGMAKKSRRRIGAFSGIFILLAVAWLLWHNHTSYTPDPELYRLGQSLPTEEGSYFLQTDGERTFFIDQQAGRRIYAMNAQGNEVELISDRPALQILLHADWLYYTNRDKDGGIYRIDKNGHNREKLVASSFSSLIGIANGQLYYLDSDENYALKHVDLRSGNIGTLTADWIGPAAIHAGRLYVVNHSEDRNLYVMNPDGSQARELIAQSVYKFFFTSKGIVTQTERGEIDLHRRQANGEYHTVRLLDYAAKVSIVKDRLLYSLDNGIMYQAALPDKNQKAPPSTNDAPEPLLQPDPPVFGEFFVVGDWLYYYDSMNTSAKLHRIGLPK</sequence>
<keyword evidence="4" id="KW-1185">Reference proteome</keyword>
<keyword evidence="1" id="KW-0472">Membrane</keyword>
<dbReference type="SUPFAM" id="SSF63825">
    <property type="entry name" value="YWTD domain"/>
    <property type="match status" value="1"/>
</dbReference>
<keyword evidence="1" id="KW-0812">Transmembrane</keyword>
<evidence type="ECO:0000259" key="2">
    <source>
        <dbReference type="Pfam" id="PF16472"/>
    </source>
</evidence>
<organism evidence="3 4">
    <name type="scientific">Saccharibacillus endophyticus</name>
    <dbReference type="NCBI Taxonomy" id="2060666"/>
    <lineage>
        <taxon>Bacteria</taxon>
        <taxon>Bacillati</taxon>
        <taxon>Bacillota</taxon>
        <taxon>Bacilli</taxon>
        <taxon>Bacillales</taxon>
        <taxon>Paenibacillaceae</taxon>
        <taxon>Saccharibacillus</taxon>
    </lineage>
</organism>
<dbReference type="Gene3D" id="2.130.10.10">
    <property type="entry name" value="YVTN repeat-like/Quinoprotein amine dehydrogenase"/>
    <property type="match status" value="1"/>
</dbReference>
<protein>
    <recommendedName>
        <fullName evidence="2">Prolow-density lipoprotein receptor-related protein 1-like beta-propeller domain-containing protein</fullName>
    </recommendedName>
</protein>
<accession>A0ABQ1ZX61</accession>
<dbReference type="RefSeq" id="WP_172245259.1">
    <property type="nucleotide sequence ID" value="NZ_BMDD01000004.1"/>
</dbReference>
<dbReference type="EMBL" id="BMDD01000004">
    <property type="protein sequence ID" value="GGH81594.1"/>
    <property type="molecule type" value="Genomic_DNA"/>
</dbReference>
<name>A0ABQ1ZX61_9BACL</name>
<evidence type="ECO:0000313" key="3">
    <source>
        <dbReference type="EMBL" id="GGH81594.1"/>
    </source>
</evidence>
<comment type="caution">
    <text evidence="3">The sequence shown here is derived from an EMBL/GenBank/DDBJ whole genome shotgun (WGS) entry which is preliminary data.</text>
</comment>
<feature type="domain" description="Prolow-density lipoprotein receptor-related protein 1-like beta-propeller" evidence="2">
    <location>
        <begin position="52"/>
        <end position="213"/>
    </location>
</feature>
<keyword evidence="1" id="KW-1133">Transmembrane helix</keyword>
<dbReference type="InterPro" id="IPR032485">
    <property type="entry name" value="LRP1-like_beta_prop"/>
</dbReference>
<proteinExistence type="predicted"/>
<dbReference type="Proteomes" id="UP000605427">
    <property type="component" value="Unassembled WGS sequence"/>
</dbReference>
<evidence type="ECO:0000313" key="4">
    <source>
        <dbReference type="Proteomes" id="UP000605427"/>
    </source>
</evidence>
<evidence type="ECO:0000256" key="1">
    <source>
        <dbReference type="SAM" id="Phobius"/>
    </source>
</evidence>